<evidence type="ECO:0000313" key="2">
    <source>
        <dbReference type="EMBL" id="KIJ11274.1"/>
    </source>
</evidence>
<keyword evidence="3" id="KW-1185">Reference proteome</keyword>
<evidence type="ECO:0000259" key="1">
    <source>
        <dbReference type="Pfam" id="PF22936"/>
    </source>
</evidence>
<dbReference type="OrthoDB" id="2928884at2759"/>
<dbReference type="EMBL" id="KN819383">
    <property type="protein sequence ID" value="KIJ11274.1"/>
    <property type="molecule type" value="Genomic_DNA"/>
</dbReference>
<dbReference type="Proteomes" id="UP000053647">
    <property type="component" value="Unassembled WGS sequence"/>
</dbReference>
<dbReference type="InterPro" id="IPR054722">
    <property type="entry name" value="PolX-like_BBD"/>
</dbReference>
<protein>
    <recommendedName>
        <fullName evidence="1">Retrovirus-related Pol polyprotein from transposon TNT 1-94-like beta-barrel domain-containing protein</fullName>
    </recommendedName>
</protein>
<dbReference type="HOGENOM" id="CLU_183423_0_0_1"/>
<evidence type="ECO:0000313" key="3">
    <source>
        <dbReference type="Proteomes" id="UP000053647"/>
    </source>
</evidence>
<reference evidence="2 3" key="1">
    <citation type="submission" date="2014-06" db="EMBL/GenBank/DDBJ databases">
        <authorList>
            <consortium name="DOE Joint Genome Institute"/>
            <person name="Kuo A."/>
            <person name="Kohler A."/>
            <person name="Nagy L.G."/>
            <person name="Floudas D."/>
            <person name="Copeland A."/>
            <person name="Barry K.W."/>
            <person name="Cichocki N."/>
            <person name="Veneault-Fourrey C."/>
            <person name="LaButti K."/>
            <person name="Lindquist E.A."/>
            <person name="Lipzen A."/>
            <person name="Lundell T."/>
            <person name="Morin E."/>
            <person name="Murat C."/>
            <person name="Sun H."/>
            <person name="Tunlid A."/>
            <person name="Henrissat B."/>
            <person name="Grigoriev I.V."/>
            <person name="Hibbett D.S."/>
            <person name="Martin F."/>
            <person name="Nordberg H.P."/>
            <person name="Cantor M.N."/>
            <person name="Hua S.X."/>
        </authorList>
    </citation>
    <scope>NUCLEOTIDE SEQUENCE [LARGE SCALE GENOMIC DNA]</scope>
    <source>
        <strain evidence="2 3">ATCC 200175</strain>
    </source>
</reference>
<proteinExistence type="predicted"/>
<name>A0A0C9SSI9_PAXIN</name>
<sequence length="101" mass="11165">MVPHQSWFHSYFPLSPPRPVAFGDNSTTSAIGIRTVVLFSTISGKKYEVVLTNVLLIPEFRISLISVNRLLTAGLSTTFPASSSICYVRKGRTPILTETHQ</sequence>
<feature type="domain" description="Retrovirus-related Pol polyprotein from transposon TNT 1-94-like beta-barrel" evidence="1">
    <location>
        <begin position="1"/>
        <end position="74"/>
    </location>
</feature>
<reference evidence="3" key="2">
    <citation type="submission" date="2015-01" db="EMBL/GenBank/DDBJ databases">
        <title>Evolutionary Origins and Diversification of the Mycorrhizal Mutualists.</title>
        <authorList>
            <consortium name="DOE Joint Genome Institute"/>
            <consortium name="Mycorrhizal Genomics Consortium"/>
            <person name="Kohler A."/>
            <person name="Kuo A."/>
            <person name="Nagy L.G."/>
            <person name="Floudas D."/>
            <person name="Copeland A."/>
            <person name="Barry K.W."/>
            <person name="Cichocki N."/>
            <person name="Veneault-Fourrey C."/>
            <person name="LaButti K."/>
            <person name="Lindquist E.A."/>
            <person name="Lipzen A."/>
            <person name="Lundell T."/>
            <person name="Morin E."/>
            <person name="Murat C."/>
            <person name="Riley R."/>
            <person name="Ohm R."/>
            <person name="Sun H."/>
            <person name="Tunlid A."/>
            <person name="Henrissat B."/>
            <person name="Grigoriev I.V."/>
            <person name="Hibbett D.S."/>
            <person name="Martin F."/>
        </authorList>
    </citation>
    <scope>NUCLEOTIDE SEQUENCE [LARGE SCALE GENOMIC DNA]</scope>
    <source>
        <strain evidence="3">ATCC 200175</strain>
    </source>
</reference>
<accession>A0A0C9SSI9</accession>
<feature type="non-terminal residue" evidence="2">
    <location>
        <position position="101"/>
    </location>
</feature>
<gene>
    <name evidence="2" type="ORF">PAXINDRAFT_28837</name>
</gene>
<dbReference type="Pfam" id="PF22936">
    <property type="entry name" value="Pol_BBD"/>
    <property type="match status" value="1"/>
</dbReference>
<organism evidence="2 3">
    <name type="scientific">Paxillus involutus ATCC 200175</name>
    <dbReference type="NCBI Taxonomy" id="664439"/>
    <lineage>
        <taxon>Eukaryota</taxon>
        <taxon>Fungi</taxon>
        <taxon>Dikarya</taxon>
        <taxon>Basidiomycota</taxon>
        <taxon>Agaricomycotina</taxon>
        <taxon>Agaricomycetes</taxon>
        <taxon>Agaricomycetidae</taxon>
        <taxon>Boletales</taxon>
        <taxon>Paxilineae</taxon>
        <taxon>Paxillaceae</taxon>
        <taxon>Paxillus</taxon>
    </lineage>
</organism>
<dbReference type="AlphaFoldDB" id="A0A0C9SSI9"/>